<dbReference type="Gene3D" id="2.60.40.10">
    <property type="entry name" value="Immunoglobulins"/>
    <property type="match status" value="1"/>
</dbReference>
<dbReference type="InterPro" id="IPR015631">
    <property type="entry name" value="CD2/SLAM_rcpt"/>
</dbReference>
<evidence type="ECO:0000259" key="5">
    <source>
        <dbReference type="Pfam" id="PF11465"/>
    </source>
</evidence>
<evidence type="ECO:0000256" key="2">
    <source>
        <dbReference type="ARBA" id="ARBA00022729"/>
    </source>
</evidence>
<proteinExistence type="predicted"/>
<sequence>EDVKKAVGDQVSFRPDKFTPPVTSIIWKHINTDGITVKAIEWDEGEILIPNPRFRDITEVDEKTGQITITNLKVEHSGVYTIDINSKEQQQRFKLTVMERVPKPEIKTEPTENPDVVYLRCEYNEPIIWKNSAGETLTGSPITPKGQSITVKKNGNPETFYTCTLDNGASKETSDPVYERDLFKG</sequence>
<keyword evidence="2" id="KW-0732">Signal</keyword>
<comment type="subcellular location">
    <subcellularLocation>
        <location evidence="1">Membrane</location>
    </subcellularLocation>
</comment>
<evidence type="ECO:0000256" key="3">
    <source>
        <dbReference type="ARBA" id="ARBA00023136"/>
    </source>
</evidence>
<comment type="caution">
    <text evidence="6">The sequence shown here is derived from an EMBL/GenBank/DDBJ whole genome shotgun (WGS) entry which is preliminary data.</text>
</comment>
<dbReference type="Pfam" id="PF11465">
    <property type="entry name" value="Receptor_2B4"/>
    <property type="match status" value="1"/>
</dbReference>
<keyword evidence="7" id="KW-1185">Reference proteome</keyword>
<feature type="domain" description="Natural killer cell receptor 2B4 immunoglobulin" evidence="5">
    <location>
        <begin position="3"/>
        <end position="95"/>
    </location>
</feature>
<feature type="non-terminal residue" evidence="6">
    <location>
        <position position="1"/>
    </location>
</feature>
<keyword evidence="3" id="KW-0472">Membrane</keyword>
<dbReference type="AlphaFoldDB" id="A0AAW2B5K2"/>
<evidence type="ECO:0000313" key="7">
    <source>
        <dbReference type="Proteomes" id="UP001479290"/>
    </source>
</evidence>
<evidence type="ECO:0000256" key="1">
    <source>
        <dbReference type="ARBA" id="ARBA00004370"/>
    </source>
</evidence>
<evidence type="ECO:0000256" key="4">
    <source>
        <dbReference type="ARBA" id="ARBA00023180"/>
    </source>
</evidence>
<organism evidence="6 7">
    <name type="scientific">Culter alburnus</name>
    <name type="common">Topmouth culter</name>
    <dbReference type="NCBI Taxonomy" id="194366"/>
    <lineage>
        <taxon>Eukaryota</taxon>
        <taxon>Metazoa</taxon>
        <taxon>Chordata</taxon>
        <taxon>Craniata</taxon>
        <taxon>Vertebrata</taxon>
        <taxon>Euteleostomi</taxon>
        <taxon>Actinopterygii</taxon>
        <taxon>Neopterygii</taxon>
        <taxon>Teleostei</taxon>
        <taxon>Ostariophysi</taxon>
        <taxon>Cypriniformes</taxon>
        <taxon>Xenocyprididae</taxon>
        <taxon>Xenocypridinae</taxon>
        <taxon>Culter</taxon>
    </lineage>
</organism>
<dbReference type="InterPro" id="IPR036179">
    <property type="entry name" value="Ig-like_dom_sf"/>
</dbReference>
<name>A0AAW2B5K2_CULAL</name>
<keyword evidence="4" id="KW-0325">Glycoprotein</keyword>
<dbReference type="InterPro" id="IPR024303">
    <property type="entry name" value="NK_rcpt_2B4_Ig_dom"/>
</dbReference>
<dbReference type="GO" id="GO:0016020">
    <property type="term" value="C:membrane"/>
    <property type="evidence" value="ECO:0007669"/>
    <property type="project" value="UniProtKB-SubCell"/>
</dbReference>
<reference evidence="6 7" key="1">
    <citation type="submission" date="2024-05" db="EMBL/GenBank/DDBJ databases">
        <title>A high-quality chromosomal-level genome assembly of Topmouth culter (Culter alburnus).</title>
        <authorList>
            <person name="Zhao H."/>
        </authorList>
    </citation>
    <scope>NUCLEOTIDE SEQUENCE [LARGE SCALE GENOMIC DNA]</scope>
    <source>
        <strain evidence="6">CATC2023</strain>
        <tissue evidence="6">Muscle</tissue>
    </source>
</reference>
<accession>A0AAW2B5K2</accession>
<dbReference type="SUPFAM" id="SSF48726">
    <property type="entry name" value="Immunoglobulin"/>
    <property type="match status" value="1"/>
</dbReference>
<dbReference type="PANTHER" id="PTHR12080">
    <property type="entry name" value="SIGNALING LYMPHOCYTIC ACTIVATION MOLECULE"/>
    <property type="match status" value="1"/>
</dbReference>
<gene>
    <name evidence="6" type="ORF">ABG768_000091</name>
</gene>
<dbReference type="PANTHER" id="PTHR12080:SF55">
    <property type="entry name" value="LYMPHOCYTE FUNCTION-ASSOCIATED ANTIGEN 3"/>
    <property type="match status" value="1"/>
</dbReference>
<evidence type="ECO:0000313" key="6">
    <source>
        <dbReference type="EMBL" id="KAK9980486.1"/>
    </source>
</evidence>
<dbReference type="InterPro" id="IPR013783">
    <property type="entry name" value="Ig-like_fold"/>
</dbReference>
<dbReference type="EMBL" id="JAWDJR010000001">
    <property type="protein sequence ID" value="KAK9980486.1"/>
    <property type="molecule type" value="Genomic_DNA"/>
</dbReference>
<dbReference type="Proteomes" id="UP001479290">
    <property type="component" value="Unassembled WGS sequence"/>
</dbReference>
<protein>
    <recommendedName>
        <fullName evidence="5">Natural killer cell receptor 2B4 immunoglobulin domain-containing protein</fullName>
    </recommendedName>
</protein>